<evidence type="ECO:0000259" key="3">
    <source>
        <dbReference type="PROSITE" id="PS50110"/>
    </source>
</evidence>
<keyword evidence="1" id="KW-0597">Phosphoprotein</keyword>
<dbReference type="SMART" id="SM00448">
    <property type="entry name" value="REC"/>
    <property type="match status" value="1"/>
</dbReference>
<dbReference type="AlphaFoldDB" id="A0A2W1JP85"/>
<evidence type="ECO:0000256" key="1">
    <source>
        <dbReference type="ARBA" id="ARBA00022553"/>
    </source>
</evidence>
<evidence type="ECO:0000313" key="4">
    <source>
        <dbReference type="EMBL" id="PZD75119.1"/>
    </source>
</evidence>
<dbReference type="RefSeq" id="WP_110984394.1">
    <property type="nucleotide sequence ID" value="NZ_CAWNWM010000001.1"/>
</dbReference>
<dbReference type="OrthoDB" id="9809318at2"/>
<dbReference type="Pfam" id="PF00072">
    <property type="entry name" value="Response_reg"/>
    <property type="match status" value="1"/>
</dbReference>
<keyword evidence="5" id="KW-1185">Reference proteome</keyword>
<dbReference type="InterPro" id="IPR011006">
    <property type="entry name" value="CheY-like_superfamily"/>
</dbReference>
<sequence length="379" mass="42623">MLPNPTHQTLGTNVETAPAGALRRVLPLNISGRLIAQDPNNPAIFWRVYLSRGDVHFAHSTVGHRERLSYALNRSRLGLNLADLTRFPSDYEFLCYCWQSGQISVTQLRQLLLYLTQEALVQVLALPITQVKFENLVKLDPLLISMPFERAILPIRTLMTQWKDLWTHLGTPFQRPYIHDSHHLAMAVAETHSLEVFHRLKHTLSQNLCLYQIAPHLDMSLTDAAKLLSPFVQKGLLGLNPYQHQPQATAAPTVVCIDADKTAQAQVQEALRVLNHDVLGISEPKQALEWLADHPADLILVNVNLPQIDGYEFCRALRQMPSLKETPIVIFSNPSHSLDRSLARLSGATDCLEQSFQSKAFIHLVNYLTQPSGLPVSTR</sequence>
<dbReference type="PANTHER" id="PTHR44591:SF3">
    <property type="entry name" value="RESPONSE REGULATORY DOMAIN-CONTAINING PROTEIN"/>
    <property type="match status" value="1"/>
</dbReference>
<dbReference type="Proteomes" id="UP000248857">
    <property type="component" value="Unassembled WGS sequence"/>
</dbReference>
<dbReference type="InterPro" id="IPR024186">
    <property type="entry name" value="Sig_transdc_resp-reg_PatA"/>
</dbReference>
<protein>
    <submittedName>
        <fullName evidence="4">Transcriptional regulatory protein AfsQ1</fullName>
    </submittedName>
</protein>
<evidence type="ECO:0000313" key="5">
    <source>
        <dbReference type="Proteomes" id="UP000248857"/>
    </source>
</evidence>
<comment type="caution">
    <text evidence="2">Lacks conserved residue(s) required for the propagation of feature annotation.</text>
</comment>
<dbReference type="PROSITE" id="PS50110">
    <property type="entry name" value="RESPONSE_REGULATORY"/>
    <property type="match status" value="1"/>
</dbReference>
<evidence type="ECO:0000256" key="2">
    <source>
        <dbReference type="PROSITE-ProRule" id="PRU00169"/>
    </source>
</evidence>
<gene>
    <name evidence="4" type="primary">afsQ1_1</name>
    <name evidence="4" type="ORF">C1752_00419</name>
</gene>
<comment type="caution">
    <text evidence="4">The sequence shown here is derived from an EMBL/GenBank/DDBJ whole genome shotgun (WGS) entry which is preliminary data.</text>
</comment>
<dbReference type="EMBL" id="PQWO01000001">
    <property type="protein sequence ID" value="PZD75119.1"/>
    <property type="molecule type" value="Genomic_DNA"/>
</dbReference>
<dbReference type="InterPro" id="IPR001789">
    <property type="entry name" value="Sig_transdc_resp-reg_receiver"/>
</dbReference>
<dbReference type="SUPFAM" id="SSF52172">
    <property type="entry name" value="CheY-like"/>
    <property type="match status" value="1"/>
</dbReference>
<feature type="domain" description="Response regulatory" evidence="3">
    <location>
        <begin position="253"/>
        <end position="369"/>
    </location>
</feature>
<dbReference type="GO" id="GO:0000160">
    <property type="term" value="P:phosphorelay signal transduction system"/>
    <property type="evidence" value="ECO:0007669"/>
    <property type="project" value="InterPro"/>
</dbReference>
<dbReference type="InterPro" id="IPR050595">
    <property type="entry name" value="Bact_response_regulator"/>
</dbReference>
<reference evidence="4 5" key="1">
    <citation type="journal article" date="2018" name="Sci. Rep.">
        <title>A novel species of the marine cyanobacterium Acaryochloris with a unique pigment content and lifestyle.</title>
        <authorList>
            <person name="Partensky F."/>
            <person name="Six C."/>
            <person name="Ratin M."/>
            <person name="Garczarek L."/>
            <person name="Vaulot D."/>
            <person name="Probert I."/>
            <person name="Calteau A."/>
            <person name="Gourvil P."/>
            <person name="Marie D."/>
            <person name="Grebert T."/>
            <person name="Bouchier C."/>
            <person name="Le Panse S."/>
            <person name="Gachenot M."/>
            <person name="Rodriguez F."/>
            <person name="Garrido J.L."/>
        </authorList>
    </citation>
    <scope>NUCLEOTIDE SEQUENCE [LARGE SCALE GENOMIC DNA]</scope>
    <source>
        <strain evidence="4 5">RCC1774</strain>
    </source>
</reference>
<dbReference type="PANTHER" id="PTHR44591">
    <property type="entry name" value="STRESS RESPONSE REGULATOR PROTEIN 1"/>
    <property type="match status" value="1"/>
</dbReference>
<accession>A0A2W1JP85</accession>
<dbReference type="Gene3D" id="3.40.50.2300">
    <property type="match status" value="1"/>
</dbReference>
<dbReference type="PIRSF" id="PIRSF005897">
    <property type="entry name" value="RR_PatA"/>
    <property type="match status" value="1"/>
</dbReference>
<name>A0A2W1JP85_9CYAN</name>
<organism evidence="4 5">
    <name type="scientific">Acaryochloris thomasi RCC1774</name>
    <dbReference type="NCBI Taxonomy" id="1764569"/>
    <lineage>
        <taxon>Bacteria</taxon>
        <taxon>Bacillati</taxon>
        <taxon>Cyanobacteriota</taxon>
        <taxon>Cyanophyceae</taxon>
        <taxon>Acaryochloridales</taxon>
        <taxon>Acaryochloridaceae</taxon>
        <taxon>Acaryochloris</taxon>
        <taxon>Acaryochloris thomasi</taxon>
    </lineage>
</organism>
<proteinExistence type="predicted"/>